<sequence>MRDINMRDDQLDQIEIQTKLDLEAANKKLSEEIETRKKAEEKLLKEHENFLKIFSAVPMGILLLDRDTAIVHANQAIYSMIFRDPTEVIGLWAGGGLGCIHSLETPKGCGFSSSCPTCPFRQGIEQIISENKQIHGAELNLTLVINGKPDDRCLSVSAEPLDIDGHPHVIVTIDDITDRKKTEQALKESEKRISTILETEPECVKILDKEGKLTYMNPAGLNMIEADNLNQVLGQPILPLIKKEYRKAFKELNFKTLNGEGGKLEFEVNGLKGRRIWLETSSVPLRLQNDEITGILAITRDINDRKKAEQKLKRSLSLVKATLESTVDGILVIDKKRKVKRFNNKFVELWRISDEVLATRDDEKLLASVLYQLSEPENFLSKVENLYLTDDESFDLIDFKDGKKFEFYSRPQELDGKSIGRVWSFRDITKRNKAEQALKESKQQLEELNATKDKLFSIIGHDLRGPIGSFKQLIELILSNYDLTDTQSLTEILKVIQKTANTTYDLLENLLTWANSQRNEVVFMPANINLSEIIDTCTFMLAETAKSKNITVHNQVSADQLAYADKNMLMTILRNLISNAIKFTHPNKNIYLSAVDTSKHISISVKDEGVGISPENLGKLFKSTDYLTTYGTSGEKGTGLGLLLCKDFVEKHEGQIWVESEDEKGSVFYFTLPHQS</sequence>
<dbReference type="InterPro" id="IPR035965">
    <property type="entry name" value="PAS-like_dom_sf"/>
</dbReference>
<dbReference type="FunFam" id="3.30.565.10:FF:000006">
    <property type="entry name" value="Sensor histidine kinase WalK"/>
    <property type="match status" value="1"/>
</dbReference>
<dbReference type="EC" id="2.7.13.3" evidence="2"/>
<comment type="caution">
    <text evidence="10">The sequence shown here is derived from an EMBL/GenBank/DDBJ whole genome shotgun (WGS) entry which is preliminary data.</text>
</comment>
<dbReference type="EMBL" id="SAXA01000007">
    <property type="protein sequence ID" value="RXQ94509.1"/>
    <property type="molecule type" value="Genomic_DNA"/>
</dbReference>
<dbReference type="PROSITE" id="PS50113">
    <property type="entry name" value="PAC"/>
    <property type="match status" value="1"/>
</dbReference>
<keyword evidence="3" id="KW-0597">Phosphoprotein</keyword>
<name>A0A4Q1JMJ8_9BACT</name>
<evidence type="ECO:0000256" key="3">
    <source>
        <dbReference type="ARBA" id="ARBA00022553"/>
    </source>
</evidence>
<dbReference type="SUPFAM" id="SSF55785">
    <property type="entry name" value="PYP-like sensor domain (PAS domain)"/>
    <property type="match status" value="3"/>
</dbReference>
<dbReference type="SUPFAM" id="SSF47384">
    <property type="entry name" value="Homodimeric domain of signal transducing histidine kinase"/>
    <property type="match status" value="1"/>
</dbReference>
<dbReference type="GO" id="GO:0000155">
    <property type="term" value="F:phosphorelay sensor kinase activity"/>
    <property type="evidence" value="ECO:0007669"/>
    <property type="project" value="InterPro"/>
</dbReference>
<gene>
    <name evidence="10" type="ORF">EO244_09515</name>
</gene>
<keyword evidence="11" id="KW-1185">Reference proteome</keyword>
<dbReference type="AlphaFoldDB" id="A0A4Q1JMJ8"/>
<dbReference type="CDD" id="cd00075">
    <property type="entry name" value="HATPase"/>
    <property type="match status" value="1"/>
</dbReference>
<keyword evidence="4" id="KW-0808">Transferase</keyword>
<dbReference type="PROSITE" id="PS50109">
    <property type="entry name" value="HIS_KIN"/>
    <property type="match status" value="1"/>
</dbReference>
<dbReference type="PROSITE" id="PS50112">
    <property type="entry name" value="PAS"/>
    <property type="match status" value="1"/>
</dbReference>
<evidence type="ECO:0000256" key="2">
    <source>
        <dbReference type="ARBA" id="ARBA00012438"/>
    </source>
</evidence>
<reference evidence="10 11" key="1">
    <citation type="submission" date="2019-01" db="EMBL/GenBank/DDBJ databases">
        <title>Ancylomarina salipaludis sp. nov., isolated from a salt marsh.</title>
        <authorList>
            <person name="Yoon J.-H."/>
        </authorList>
    </citation>
    <scope>NUCLEOTIDE SEQUENCE [LARGE SCALE GENOMIC DNA]</scope>
    <source>
        <strain evidence="10 11">SHSM-M15</strain>
    </source>
</reference>
<dbReference type="Pfam" id="PF00989">
    <property type="entry name" value="PAS"/>
    <property type="match status" value="1"/>
</dbReference>
<dbReference type="Gene3D" id="3.30.565.10">
    <property type="entry name" value="Histidine kinase-like ATPase, C-terminal domain"/>
    <property type="match status" value="1"/>
</dbReference>
<evidence type="ECO:0000259" key="7">
    <source>
        <dbReference type="PROSITE" id="PS50109"/>
    </source>
</evidence>
<feature type="domain" description="PAS" evidence="8">
    <location>
        <begin position="46"/>
        <end position="90"/>
    </location>
</feature>
<organism evidence="10 11">
    <name type="scientific">Ancylomarina salipaludis</name>
    <dbReference type="NCBI Taxonomy" id="2501299"/>
    <lineage>
        <taxon>Bacteria</taxon>
        <taxon>Pseudomonadati</taxon>
        <taxon>Bacteroidota</taxon>
        <taxon>Bacteroidia</taxon>
        <taxon>Marinilabiliales</taxon>
        <taxon>Marinifilaceae</taxon>
        <taxon>Ancylomarina</taxon>
    </lineage>
</organism>
<dbReference type="CDD" id="cd00130">
    <property type="entry name" value="PAS"/>
    <property type="match status" value="1"/>
</dbReference>
<evidence type="ECO:0000313" key="11">
    <source>
        <dbReference type="Proteomes" id="UP000289703"/>
    </source>
</evidence>
<dbReference type="SMART" id="SM00387">
    <property type="entry name" value="HATPase_c"/>
    <property type="match status" value="1"/>
</dbReference>
<dbReference type="Gene3D" id="3.30.450.20">
    <property type="entry name" value="PAS domain"/>
    <property type="match status" value="3"/>
</dbReference>
<dbReference type="InterPro" id="IPR052162">
    <property type="entry name" value="Sensor_kinase/Photoreceptor"/>
</dbReference>
<dbReference type="PANTHER" id="PTHR43304:SF1">
    <property type="entry name" value="PAC DOMAIN-CONTAINING PROTEIN"/>
    <property type="match status" value="1"/>
</dbReference>
<dbReference type="InterPro" id="IPR004358">
    <property type="entry name" value="Sig_transdc_His_kin-like_C"/>
</dbReference>
<keyword evidence="6" id="KW-0175">Coiled coil</keyword>
<dbReference type="InterPro" id="IPR001610">
    <property type="entry name" value="PAC"/>
</dbReference>
<dbReference type="SUPFAM" id="SSF55874">
    <property type="entry name" value="ATPase domain of HSP90 chaperone/DNA topoisomerase II/histidine kinase"/>
    <property type="match status" value="1"/>
</dbReference>
<feature type="domain" description="Histidine kinase" evidence="7">
    <location>
        <begin position="458"/>
        <end position="676"/>
    </location>
</feature>
<evidence type="ECO:0000256" key="5">
    <source>
        <dbReference type="ARBA" id="ARBA00022777"/>
    </source>
</evidence>
<evidence type="ECO:0000259" key="9">
    <source>
        <dbReference type="PROSITE" id="PS50113"/>
    </source>
</evidence>
<dbReference type="InterPro" id="IPR000014">
    <property type="entry name" value="PAS"/>
</dbReference>
<dbReference type="InterPro" id="IPR003594">
    <property type="entry name" value="HATPase_dom"/>
</dbReference>
<dbReference type="OrthoDB" id="9781208at2"/>
<evidence type="ECO:0000259" key="8">
    <source>
        <dbReference type="PROSITE" id="PS50112"/>
    </source>
</evidence>
<protein>
    <recommendedName>
        <fullName evidence="2">histidine kinase</fullName>
        <ecNumber evidence="2">2.7.13.3</ecNumber>
    </recommendedName>
</protein>
<dbReference type="CDD" id="cd00082">
    <property type="entry name" value="HisKA"/>
    <property type="match status" value="1"/>
</dbReference>
<dbReference type="SMART" id="SM00091">
    <property type="entry name" value="PAS"/>
    <property type="match status" value="3"/>
</dbReference>
<dbReference type="InterPro" id="IPR005467">
    <property type="entry name" value="His_kinase_dom"/>
</dbReference>
<keyword evidence="5 10" id="KW-0418">Kinase</keyword>
<dbReference type="Gene3D" id="1.10.287.130">
    <property type="match status" value="1"/>
</dbReference>
<feature type="coiled-coil region" evidence="6">
    <location>
        <begin position="431"/>
        <end position="458"/>
    </location>
</feature>
<evidence type="ECO:0000256" key="4">
    <source>
        <dbReference type="ARBA" id="ARBA00022679"/>
    </source>
</evidence>
<dbReference type="InterPro" id="IPR003661">
    <property type="entry name" value="HisK_dim/P_dom"/>
</dbReference>
<dbReference type="Proteomes" id="UP000289703">
    <property type="component" value="Unassembled WGS sequence"/>
</dbReference>
<accession>A0A4Q1JMJ8</accession>
<dbReference type="PRINTS" id="PR00344">
    <property type="entry name" value="BCTRLSENSOR"/>
</dbReference>
<comment type="catalytic activity">
    <reaction evidence="1">
        <text>ATP + protein L-histidine = ADP + protein N-phospho-L-histidine.</text>
        <dbReference type="EC" id="2.7.13.3"/>
    </reaction>
</comment>
<dbReference type="Pfam" id="PF02518">
    <property type="entry name" value="HATPase_c"/>
    <property type="match status" value="1"/>
</dbReference>
<feature type="domain" description="PAC" evidence="9">
    <location>
        <begin position="262"/>
        <end position="314"/>
    </location>
</feature>
<feature type="coiled-coil region" evidence="6">
    <location>
        <begin position="19"/>
        <end position="46"/>
    </location>
</feature>
<dbReference type="Pfam" id="PF13188">
    <property type="entry name" value="PAS_8"/>
    <property type="match status" value="2"/>
</dbReference>
<evidence type="ECO:0000256" key="6">
    <source>
        <dbReference type="SAM" id="Coils"/>
    </source>
</evidence>
<dbReference type="SMART" id="SM00086">
    <property type="entry name" value="PAC"/>
    <property type="match status" value="1"/>
</dbReference>
<dbReference type="NCBIfam" id="TIGR00229">
    <property type="entry name" value="sensory_box"/>
    <property type="match status" value="1"/>
</dbReference>
<dbReference type="SMART" id="SM00388">
    <property type="entry name" value="HisKA"/>
    <property type="match status" value="1"/>
</dbReference>
<dbReference type="InterPro" id="IPR036890">
    <property type="entry name" value="HATPase_C_sf"/>
</dbReference>
<evidence type="ECO:0000313" key="10">
    <source>
        <dbReference type="EMBL" id="RXQ94509.1"/>
    </source>
</evidence>
<dbReference type="PANTHER" id="PTHR43304">
    <property type="entry name" value="PHYTOCHROME-LIKE PROTEIN CPH1"/>
    <property type="match status" value="1"/>
</dbReference>
<dbReference type="InterPro" id="IPR000700">
    <property type="entry name" value="PAS-assoc_C"/>
</dbReference>
<dbReference type="InterPro" id="IPR036097">
    <property type="entry name" value="HisK_dim/P_sf"/>
</dbReference>
<dbReference type="RefSeq" id="WP_129254436.1">
    <property type="nucleotide sequence ID" value="NZ_SAXA01000007.1"/>
</dbReference>
<dbReference type="InterPro" id="IPR013767">
    <property type="entry name" value="PAS_fold"/>
</dbReference>
<dbReference type="GO" id="GO:0006355">
    <property type="term" value="P:regulation of DNA-templated transcription"/>
    <property type="evidence" value="ECO:0007669"/>
    <property type="project" value="InterPro"/>
</dbReference>
<proteinExistence type="predicted"/>
<evidence type="ECO:0000256" key="1">
    <source>
        <dbReference type="ARBA" id="ARBA00000085"/>
    </source>
</evidence>